<sequence length="181" mass="19554">MRPPSSPIGKRTPRRAMMAGAYVITNTQTVRHEAHSATRNVRRRRRTQITTVASATPENRPFFLSKVSGQPRARRQVRPVVGLTDDTSKTRSLASLDVAYRGAIDATTLVASLASGENADSLEDATSKMSSALDKLSDAISLARTDGHNADVAVRRAEEGLNEARALLTDVRALTAARSDE</sequence>
<dbReference type="EMBL" id="HBGR01000531">
    <property type="protein sequence ID" value="CAD9367012.1"/>
    <property type="molecule type" value="Transcribed_RNA"/>
</dbReference>
<evidence type="ECO:0000313" key="1">
    <source>
        <dbReference type="EMBL" id="CAD9367012.1"/>
    </source>
</evidence>
<protein>
    <submittedName>
        <fullName evidence="1">Uncharacterized protein</fullName>
    </submittedName>
</protein>
<dbReference type="AlphaFoldDB" id="A0A7S2AG07"/>
<name>A0A7S2AG07_9CHLO</name>
<reference evidence="1" key="1">
    <citation type="submission" date="2021-01" db="EMBL/GenBank/DDBJ databases">
        <authorList>
            <person name="Corre E."/>
            <person name="Pelletier E."/>
            <person name="Niang G."/>
            <person name="Scheremetjew M."/>
            <person name="Finn R."/>
            <person name="Kale V."/>
            <person name="Holt S."/>
            <person name="Cochrane G."/>
            <person name="Meng A."/>
            <person name="Brown T."/>
            <person name="Cohen L."/>
        </authorList>
    </citation>
    <scope>NUCLEOTIDE SEQUENCE</scope>
    <source>
        <strain evidence="1">RCC733</strain>
    </source>
</reference>
<organism evidence="1">
    <name type="scientific">Pycnococcus provasolii</name>
    <dbReference type="NCBI Taxonomy" id="41880"/>
    <lineage>
        <taxon>Eukaryota</taxon>
        <taxon>Viridiplantae</taxon>
        <taxon>Chlorophyta</taxon>
        <taxon>Pseudoscourfieldiophyceae</taxon>
        <taxon>Pseudoscourfieldiales</taxon>
        <taxon>Pycnococcaceae</taxon>
        <taxon>Pycnococcus</taxon>
    </lineage>
</organism>
<proteinExistence type="predicted"/>
<gene>
    <name evidence="1" type="ORF">PPRO1471_LOCUS330</name>
</gene>
<accession>A0A7S2AG07</accession>